<dbReference type="EMBL" id="QFYR01000003">
    <property type="protein sequence ID" value="RAK52112.1"/>
    <property type="molecule type" value="Genomic_DNA"/>
</dbReference>
<evidence type="ECO:0000313" key="2">
    <source>
        <dbReference type="Proteomes" id="UP000249725"/>
    </source>
</evidence>
<sequence>MAKPFRKPDRNTVVQIIKEEARAHHVSPAAVTNASTRRKAVAARQSAIARIIQETGCSERGLSMVWGLDKSVIRRVMEEVGRTTPACDQDTLSRLAWQYGWARARLIAAGQDPKTQTDLSAWARLGQRSAA</sequence>
<name>A0A328ABL1_9CAUL</name>
<evidence type="ECO:0000313" key="1">
    <source>
        <dbReference type="EMBL" id="RAK52112.1"/>
    </source>
</evidence>
<organism evidence="1 2">
    <name type="scientific">Phenylobacterium deserti</name>
    <dbReference type="NCBI Taxonomy" id="1914756"/>
    <lineage>
        <taxon>Bacteria</taxon>
        <taxon>Pseudomonadati</taxon>
        <taxon>Pseudomonadota</taxon>
        <taxon>Alphaproteobacteria</taxon>
        <taxon>Caulobacterales</taxon>
        <taxon>Caulobacteraceae</taxon>
        <taxon>Phenylobacterium</taxon>
    </lineage>
</organism>
<gene>
    <name evidence="1" type="ORF">DJ018_13230</name>
</gene>
<protein>
    <submittedName>
        <fullName evidence="1">Uncharacterized protein</fullName>
    </submittedName>
</protein>
<reference evidence="2" key="1">
    <citation type="submission" date="2018-05" db="EMBL/GenBank/DDBJ databases">
        <authorList>
            <person name="Li X."/>
        </authorList>
    </citation>
    <scope>NUCLEOTIDE SEQUENCE [LARGE SCALE GENOMIC DNA]</scope>
    <source>
        <strain evidence="2">YIM 73061</strain>
    </source>
</reference>
<keyword evidence="2" id="KW-1185">Reference proteome</keyword>
<comment type="caution">
    <text evidence="1">The sequence shown here is derived from an EMBL/GenBank/DDBJ whole genome shotgun (WGS) entry which is preliminary data.</text>
</comment>
<dbReference type="RefSeq" id="WP_111515436.1">
    <property type="nucleotide sequence ID" value="NZ_QFYR01000003.1"/>
</dbReference>
<dbReference type="AlphaFoldDB" id="A0A328ABL1"/>
<proteinExistence type="predicted"/>
<dbReference type="Proteomes" id="UP000249725">
    <property type="component" value="Unassembled WGS sequence"/>
</dbReference>
<accession>A0A328ABL1</accession>